<evidence type="ECO:0000256" key="6">
    <source>
        <dbReference type="SAM" id="SignalP"/>
    </source>
</evidence>
<dbReference type="EMBL" id="JAAMOZ010000001">
    <property type="protein sequence ID" value="NIH55606.1"/>
    <property type="molecule type" value="Genomic_DNA"/>
</dbReference>
<evidence type="ECO:0000256" key="3">
    <source>
        <dbReference type="ARBA" id="ARBA00022592"/>
    </source>
</evidence>
<dbReference type="PIRSF" id="PIRSF002756">
    <property type="entry name" value="PstS"/>
    <property type="match status" value="1"/>
</dbReference>
<dbReference type="CDD" id="cd13565">
    <property type="entry name" value="PBP2_PstS"/>
    <property type="match status" value="1"/>
</dbReference>
<feature type="region of interest" description="Disordered" evidence="5">
    <location>
        <begin position="24"/>
        <end position="44"/>
    </location>
</feature>
<evidence type="ECO:0000256" key="2">
    <source>
        <dbReference type="ARBA" id="ARBA00022448"/>
    </source>
</evidence>
<name>A0ABX0SC92_9ACTN</name>
<dbReference type="Proteomes" id="UP000749311">
    <property type="component" value="Unassembled WGS sequence"/>
</dbReference>
<accession>A0ABX0SC92</accession>
<keyword evidence="9" id="KW-1185">Reference proteome</keyword>
<dbReference type="RefSeq" id="WP_167164089.1">
    <property type="nucleotide sequence ID" value="NZ_BAAAOO010000012.1"/>
</dbReference>
<evidence type="ECO:0000256" key="4">
    <source>
        <dbReference type="PIRNR" id="PIRNR002756"/>
    </source>
</evidence>
<dbReference type="InterPro" id="IPR005673">
    <property type="entry name" value="ABC_phos-bd_PstS"/>
</dbReference>
<organism evidence="8 9">
    <name type="scientific">Brooklawnia cerclae</name>
    <dbReference type="NCBI Taxonomy" id="349934"/>
    <lineage>
        <taxon>Bacteria</taxon>
        <taxon>Bacillati</taxon>
        <taxon>Actinomycetota</taxon>
        <taxon>Actinomycetes</taxon>
        <taxon>Propionibacteriales</taxon>
        <taxon>Propionibacteriaceae</taxon>
        <taxon>Brooklawnia</taxon>
    </lineage>
</organism>
<evidence type="ECO:0000256" key="1">
    <source>
        <dbReference type="ARBA" id="ARBA00008725"/>
    </source>
</evidence>
<dbReference type="Pfam" id="PF12849">
    <property type="entry name" value="PBP_like_2"/>
    <property type="match status" value="1"/>
</dbReference>
<comment type="caution">
    <text evidence="8">The sequence shown here is derived from an EMBL/GenBank/DDBJ whole genome shotgun (WGS) entry which is preliminary data.</text>
</comment>
<sequence>MKTLRAGAAIAAAVALTLSACATNESDSGSTSSDSASSADTLSGTLQGTGASSAKAAQEVWRAAFQEAHSAVTVNYSPDGSGAGRTAFTDGAADFAGSDRALKDDEMSGTFALCATGTTPINLPIYISPIAIVYNVEGVDDLKLDAEVVAKIFKGEITNWNDAAIAELNSGASLPDLAITPVHRSDNSGTTENFTATLASIAPEVWTDASSGDWPATLGGEGAQGTSGVIAAVQNGAGTIGYADESGVEDGMTVATYSPDGTGEYVGPTADDAAQIVEASSRVEGREDNDWALDLDRTAAGYPFVLVSYAIACQEYADSAKGELVNAYLTYIASDEGQEAAQPQAGNAPLSGDLATGVQEAAASIK</sequence>
<reference evidence="8 9" key="1">
    <citation type="submission" date="2020-02" db="EMBL/GenBank/DDBJ databases">
        <title>Sequencing the genomes of 1000 actinobacteria strains.</title>
        <authorList>
            <person name="Klenk H.-P."/>
        </authorList>
    </citation>
    <scope>NUCLEOTIDE SEQUENCE [LARGE SCALE GENOMIC DNA]</scope>
    <source>
        <strain evidence="8 9">DSM 19609</strain>
    </source>
</reference>
<keyword evidence="2 4" id="KW-0813">Transport</keyword>
<evidence type="ECO:0000256" key="5">
    <source>
        <dbReference type="SAM" id="MobiDB-lite"/>
    </source>
</evidence>
<feature type="domain" description="PBP" evidence="7">
    <location>
        <begin position="36"/>
        <end position="336"/>
    </location>
</feature>
<evidence type="ECO:0000259" key="7">
    <source>
        <dbReference type="Pfam" id="PF12849"/>
    </source>
</evidence>
<gene>
    <name evidence="8" type="ORF">FB473_000251</name>
</gene>
<dbReference type="SUPFAM" id="SSF53850">
    <property type="entry name" value="Periplasmic binding protein-like II"/>
    <property type="match status" value="1"/>
</dbReference>
<keyword evidence="3 4" id="KW-0592">Phosphate transport</keyword>
<dbReference type="PROSITE" id="PS51257">
    <property type="entry name" value="PROKAR_LIPOPROTEIN"/>
    <property type="match status" value="1"/>
</dbReference>
<proteinExistence type="inferred from homology"/>
<evidence type="ECO:0000313" key="9">
    <source>
        <dbReference type="Proteomes" id="UP000749311"/>
    </source>
</evidence>
<comment type="similarity">
    <text evidence="1 4">Belongs to the PstS family.</text>
</comment>
<dbReference type="Gene3D" id="3.40.190.10">
    <property type="entry name" value="Periplasmic binding protein-like II"/>
    <property type="match status" value="2"/>
</dbReference>
<dbReference type="InterPro" id="IPR024370">
    <property type="entry name" value="PBP_domain"/>
</dbReference>
<dbReference type="PANTHER" id="PTHR42996">
    <property type="entry name" value="PHOSPHATE-BINDING PROTEIN PSTS"/>
    <property type="match status" value="1"/>
</dbReference>
<evidence type="ECO:0000313" key="8">
    <source>
        <dbReference type="EMBL" id="NIH55606.1"/>
    </source>
</evidence>
<keyword evidence="6" id="KW-0732">Signal</keyword>
<feature type="chain" id="PRO_5046678490" description="Phosphate-binding protein" evidence="6">
    <location>
        <begin position="23"/>
        <end position="366"/>
    </location>
</feature>
<protein>
    <recommendedName>
        <fullName evidence="4">Phosphate-binding protein</fullName>
    </recommendedName>
</protein>
<dbReference type="PANTHER" id="PTHR42996:SF1">
    <property type="entry name" value="PHOSPHATE-BINDING PROTEIN PSTS"/>
    <property type="match status" value="1"/>
</dbReference>
<dbReference type="NCBIfam" id="TIGR00975">
    <property type="entry name" value="3a0107s03"/>
    <property type="match status" value="1"/>
</dbReference>
<dbReference type="InterPro" id="IPR050962">
    <property type="entry name" value="Phosphate-bind_PstS"/>
</dbReference>
<feature type="signal peptide" evidence="6">
    <location>
        <begin position="1"/>
        <end position="22"/>
    </location>
</feature>